<dbReference type="InParanoid" id="A0A0M8K896"/>
<comment type="caution">
    <text evidence="4">The sequence shown here is derived from an EMBL/GenBank/DDBJ whole genome shotgun (WGS) entry which is preliminary data.</text>
</comment>
<gene>
    <name evidence="4" type="ORF">ARMA_2218</name>
    <name evidence="5" type="ORF">SE16_00545</name>
</gene>
<dbReference type="EMBL" id="LGKN01000003">
    <property type="protein sequence ID" value="KPL89074.1"/>
    <property type="molecule type" value="Genomic_DNA"/>
</dbReference>
<dbReference type="SUPFAM" id="SSF53448">
    <property type="entry name" value="Nucleotide-diphospho-sugar transferases"/>
    <property type="match status" value="1"/>
</dbReference>
<dbReference type="PANTHER" id="PTHR43584">
    <property type="entry name" value="NUCLEOTIDYL TRANSFERASE"/>
    <property type="match status" value="1"/>
</dbReference>
<dbReference type="Gene3D" id="3.90.550.10">
    <property type="entry name" value="Spore Coat Polysaccharide Biosynthesis Protein SpsA, Chain A"/>
    <property type="match status" value="1"/>
</dbReference>
<dbReference type="STRING" id="872965.SE16_00545"/>
<dbReference type="PANTHER" id="PTHR43584:SF8">
    <property type="entry name" value="N-ACETYLMURAMATE ALPHA-1-PHOSPHATE URIDYLYLTRANSFERASE"/>
    <property type="match status" value="1"/>
</dbReference>
<evidence type="ECO:0000256" key="1">
    <source>
        <dbReference type="ARBA" id="ARBA00022679"/>
    </source>
</evidence>
<dbReference type="InterPro" id="IPR029044">
    <property type="entry name" value="Nucleotide-diphossugar_trans"/>
</dbReference>
<dbReference type="EMBL" id="BBZA01000194">
    <property type="protein sequence ID" value="GAP63795.1"/>
    <property type="molecule type" value="Genomic_DNA"/>
</dbReference>
<dbReference type="Pfam" id="PF00483">
    <property type="entry name" value="NTP_transferase"/>
    <property type="match status" value="1"/>
</dbReference>
<proteinExistence type="predicted"/>
<evidence type="ECO:0000313" key="7">
    <source>
        <dbReference type="Proteomes" id="UP000050502"/>
    </source>
</evidence>
<reference evidence="5 7" key="2">
    <citation type="submission" date="2015-07" db="EMBL/GenBank/DDBJ databases">
        <title>Whole genome sequence of Ardenticatena maritima DSM 23922.</title>
        <authorList>
            <person name="Hemp J."/>
            <person name="Ward L.M."/>
            <person name="Pace L.A."/>
            <person name="Fischer W.W."/>
        </authorList>
    </citation>
    <scope>NUCLEOTIDE SEQUENCE [LARGE SCALE GENOMIC DNA]</scope>
    <source>
        <strain evidence="5 7">110S</strain>
    </source>
</reference>
<dbReference type="AlphaFoldDB" id="A0A0M8K896"/>
<evidence type="ECO:0000256" key="2">
    <source>
        <dbReference type="ARBA" id="ARBA00022695"/>
    </source>
</evidence>
<dbReference type="Proteomes" id="UP000037784">
    <property type="component" value="Unassembled WGS sequence"/>
</dbReference>
<evidence type="ECO:0000313" key="4">
    <source>
        <dbReference type="EMBL" id="GAP63795.1"/>
    </source>
</evidence>
<name>A0A0M8K896_9CHLR</name>
<dbReference type="InterPro" id="IPR050065">
    <property type="entry name" value="GlmU-like"/>
</dbReference>
<sequence length="302" mass="34321">MVQALILAGGRGTRLRPLTDLYPKPLLYLPGGTLLDHLLNQLERLAITDIAIVVNYKADAIARHIRKRRHIRLIQQKGPATFMAALASAADWVQGPTLVLHGDNYFGQWLEPYVRRATPGRNTFFVSQDAAFGDTAARMAQTGAYILQPEIFRWARMLVEHDSLQALTYEIVARNAPMQILPTNICRFNVNEPSDLLHITHLMLRDWSSMVHPPYANLLYDPMMLSWKARDAVVEESSLGLYVTIGHGAHVRRSRLRHALVFPHTHVEDEEEEFVILAESRRVRIQMYVPMPHLMMPVAVAP</sequence>
<reference evidence="4 6" key="1">
    <citation type="journal article" date="2015" name="Genome Announc.">
        <title>Draft Genome Sequence of a Heterotrophic Facultative Anaerobic Thermophilic Bacterium, Ardenticatena maritima Strain 110ST.</title>
        <authorList>
            <person name="Kawaichi S."/>
            <person name="Yoshida T."/>
            <person name="Sako Y."/>
            <person name="Nakamura R."/>
        </authorList>
    </citation>
    <scope>NUCLEOTIDE SEQUENCE [LARGE SCALE GENOMIC DNA]</scope>
    <source>
        <strain evidence="4 6">110S</strain>
    </source>
</reference>
<dbReference type="Proteomes" id="UP000050502">
    <property type="component" value="Unassembled WGS sequence"/>
</dbReference>
<dbReference type="InterPro" id="IPR005835">
    <property type="entry name" value="NTP_transferase_dom"/>
</dbReference>
<reference evidence="6" key="3">
    <citation type="submission" date="2015-08" db="EMBL/GenBank/DDBJ databases">
        <title>Draft Genome Sequence of a Heterotrophic Facultative Anaerobic Bacterium Ardenticatena maritima Strain 110S.</title>
        <authorList>
            <person name="Kawaichi S."/>
            <person name="Yoshida T."/>
            <person name="Sako Y."/>
            <person name="Nakamura R."/>
        </authorList>
    </citation>
    <scope>NUCLEOTIDE SEQUENCE [LARGE SCALE GENOMIC DNA]</scope>
    <source>
        <strain evidence="6">110S</strain>
    </source>
</reference>
<feature type="domain" description="Nucleotidyl transferase" evidence="3">
    <location>
        <begin position="4"/>
        <end position="122"/>
    </location>
</feature>
<keyword evidence="2" id="KW-0548">Nucleotidyltransferase</keyword>
<organism evidence="4 6">
    <name type="scientific">Ardenticatena maritima</name>
    <dbReference type="NCBI Taxonomy" id="872965"/>
    <lineage>
        <taxon>Bacteria</taxon>
        <taxon>Bacillati</taxon>
        <taxon>Chloroflexota</taxon>
        <taxon>Ardenticatenia</taxon>
        <taxon>Ardenticatenales</taxon>
        <taxon>Ardenticatenaceae</taxon>
        <taxon>Ardenticatena</taxon>
    </lineage>
</organism>
<accession>A0A0M8K896</accession>
<keyword evidence="6" id="KW-1185">Reference proteome</keyword>
<evidence type="ECO:0000313" key="6">
    <source>
        <dbReference type="Proteomes" id="UP000037784"/>
    </source>
</evidence>
<keyword evidence="1" id="KW-0808">Transferase</keyword>
<evidence type="ECO:0000259" key="3">
    <source>
        <dbReference type="Pfam" id="PF00483"/>
    </source>
</evidence>
<protein>
    <recommendedName>
        <fullName evidence="3">Nucleotidyl transferase domain-containing protein</fullName>
    </recommendedName>
</protein>
<evidence type="ECO:0000313" key="5">
    <source>
        <dbReference type="EMBL" id="KPL89074.1"/>
    </source>
</evidence>
<dbReference type="GO" id="GO:0016779">
    <property type="term" value="F:nucleotidyltransferase activity"/>
    <property type="evidence" value="ECO:0007669"/>
    <property type="project" value="UniProtKB-KW"/>
</dbReference>